<dbReference type="AlphaFoldDB" id="A0A6M3IKR9"/>
<dbReference type="Pfam" id="PF12843">
    <property type="entry name" value="QSregVF_b"/>
    <property type="match status" value="1"/>
</dbReference>
<gene>
    <name evidence="2" type="ORF">MM415A00699_0011</name>
    <name evidence="1" type="ORF">MM415B01534_0003</name>
</gene>
<evidence type="ECO:0000313" key="2">
    <source>
        <dbReference type="EMBL" id="QJA80569.1"/>
    </source>
</evidence>
<dbReference type="EMBL" id="MT142427">
    <property type="protein sequence ID" value="QJA80569.1"/>
    <property type="molecule type" value="Genomic_DNA"/>
</dbReference>
<name>A0A6M3IKR9_9ZZZZ</name>
<evidence type="ECO:0000313" key="1">
    <source>
        <dbReference type="EMBL" id="QJA57935.1"/>
    </source>
</evidence>
<sequence>MGKIMKMPFGKYKGADIEDIPSDYLYWLARNCNNEVIATEADQEYQWREKTGGHFWNDN</sequence>
<organism evidence="1">
    <name type="scientific">viral metagenome</name>
    <dbReference type="NCBI Taxonomy" id="1070528"/>
    <lineage>
        <taxon>unclassified sequences</taxon>
        <taxon>metagenomes</taxon>
        <taxon>organismal metagenomes</taxon>
    </lineage>
</organism>
<dbReference type="EMBL" id="MT141300">
    <property type="protein sequence ID" value="QJA57935.1"/>
    <property type="molecule type" value="Genomic_DNA"/>
</dbReference>
<proteinExistence type="predicted"/>
<dbReference type="InterPro" id="IPR024530">
    <property type="entry name" value="QSregVF_b"/>
</dbReference>
<accession>A0A6M3IKR9</accession>
<protein>
    <submittedName>
        <fullName evidence="1">Putative quorum-sensing-regulated virulence factor</fullName>
    </submittedName>
</protein>
<reference evidence="1" key="1">
    <citation type="submission" date="2020-03" db="EMBL/GenBank/DDBJ databases">
        <title>The deep terrestrial virosphere.</title>
        <authorList>
            <person name="Holmfeldt K."/>
            <person name="Nilsson E."/>
            <person name="Simone D."/>
            <person name="Lopez-Fernandez M."/>
            <person name="Wu X."/>
            <person name="de Brujin I."/>
            <person name="Lundin D."/>
            <person name="Andersson A."/>
            <person name="Bertilsson S."/>
            <person name="Dopson M."/>
        </authorList>
    </citation>
    <scope>NUCLEOTIDE SEQUENCE</scope>
    <source>
        <strain evidence="2">MM415A00699</strain>
        <strain evidence="1">MM415B01534</strain>
    </source>
</reference>